<dbReference type="EMBL" id="QUNR01000003">
    <property type="protein sequence ID" value="REH37834.1"/>
    <property type="molecule type" value="Genomic_DNA"/>
</dbReference>
<organism evidence="8 9">
    <name type="scientific">Paraperlucidibaca baekdonensis</name>
    <dbReference type="NCBI Taxonomy" id="748120"/>
    <lineage>
        <taxon>Bacteria</taxon>
        <taxon>Pseudomonadati</taxon>
        <taxon>Pseudomonadota</taxon>
        <taxon>Gammaproteobacteria</taxon>
        <taxon>Moraxellales</taxon>
        <taxon>Moraxellaceae</taxon>
        <taxon>Paraperlucidibaca</taxon>
    </lineage>
</organism>
<evidence type="ECO:0000256" key="3">
    <source>
        <dbReference type="ARBA" id="ARBA00022475"/>
    </source>
</evidence>
<feature type="transmembrane region" description="Helical" evidence="7">
    <location>
        <begin position="382"/>
        <end position="401"/>
    </location>
</feature>
<keyword evidence="3" id="KW-1003">Cell membrane</keyword>
<dbReference type="NCBIfam" id="TIGR00937">
    <property type="entry name" value="2A51"/>
    <property type="match status" value="1"/>
</dbReference>
<feature type="transmembrane region" description="Helical" evidence="7">
    <location>
        <begin position="145"/>
        <end position="177"/>
    </location>
</feature>
<dbReference type="InterPro" id="IPR003370">
    <property type="entry name" value="Chromate_transpt"/>
</dbReference>
<evidence type="ECO:0000256" key="1">
    <source>
        <dbReference type="ARBA" id="ARBA00004651"/>
    </source>
</evidence>
<feature type="transmembrane region" description="Helical" evidence="7">
    <location>
        <begin position="197"/>
        <end position="216"/>
    </location>
</feature>
<keyword evidence="6 7" id="KW-0472">Membrane</keyword>
<feature type="transmembrane region" description="Helical" evidence="7">
    <location>
        <begin position="13"/>
        <end position="35"/>
    </location>
</feature>
<dbReference type="PIRSF" id="PIRSF004810">
    <property type="entry name" value="ChrA"/>
    <property type="match status" value="1"/>
</dbReference>
<evidence type="ECO:0000256" key="2">
    <source>
        <dbReference type="ARBA" id="ARBA00005262"/>
    </source>
</evidence>
<dbReference type="Pfam" id="PF02417">
    <property type="entry name" value="Chromate_transp"/>
    <property type="match status" value="2"/>
</dbReference>
<name>A0A3E0H4S5_9GAMM</name>
<dbReference type="InterPro" id="IPR014047">
    <property type="entry name" value="Chr_Tranpt_l_chain"/>
</dbReference>
<feature type="transmembrane region" description="Helical" evidence="7">
    <location>
        <begin position="228"/>
        <end position="247"/>
    </location>
</feature>
<reference evidence="8 9" key="1">
    <citation type="submission" date="2018-08" db="EMBL/GenBank/DDBJ databases">
        <title>Genomic Encyclopedia of Type Strains, Phase IV (KMG-IV): sequencing the most valuable type-strain genomes for metagenomic binning, comparative biology and taxonomic classification.</title>
        <authorList>
            <person name="Goeker M."/>
        </authorList>
    </citation>
    <scope>NUCLEOTIDE SEQUENCE [LARGE SCALE GENOMIC DNA]</scope>
    <source>
        <strain evidence="8 9">DSM 26022</strain>
    </source>
</reference>
<keyword evidence="9" id="KW-1185">Reference proteome</keyword>
<keyword evidence="5 7" id="KW-1133">Transmembrane helix</keyword>
<gene>
    <name evidence="8" type="ORF">DFR26_1618</name>
</gene>
<evidence type="ECO:0000256" key="6">
    <source>
        <dbReference type="ARBA" id="ARBA00023136"/>
    </source>
</evidence>
<dbReference type="PANTHER" id="PTHR33567">
    <property type="entry name" value="CHROMATE ION TRANSPORTER (EUROFUNG)"/>
    <property type="match status" value="1"/>
</dbReference>
<feature type="transmembrane region" description="Helical" evidence="7">
    <location>
        <begin position="114"/>
        <end position="133"/>
    </location>
</feature>
<accession>A0A3E0H4S5</accession>
<evidence type="ECO:0000256" key="4">
    <source>
        <dbReference type="ARBA" id="ARBA00022692"/>
    </source>
</evidence>
<dbReference type="OrthoDB" id="8969999at2"/>
<comment type="caution">
    <text evidence="8">The sequence shown here is derived from an EMBL/GenBank/DDBJ whole genome shotgun (WGS) entry which is preliminary data.</text>
</comment>
<dbReference type="Proteomes" id="UP000256774">
    <property type="component" value="Unassembled WGS sequence"/>
</dbReference>
<dbReference type="GO" id="GO:0015109">
    <property type="term" value="F:chromate transmembrane transporter activity"/>
    <property type="evidence" value="ECO:0007669"/>
    <property type="project" value="InterPro"/>
</dbReference>
<dbReference type="AlphaFoldDB" id="A0A3E0H4S5"/>
<comment type="similarity">
    <text evidence="2">Belongs to the chromate ion transporter (CHR) (TC 2.A.51) family.</text>
</comment>
<dbReference type="GO" id="GO:0005886">
    <property type="term" value="C:plasma membrane"/>
    <property type="evidence" value="ECO:0007669"/>
    <property type="project" value="UniProtKB-SubCell"/>
</dbReference>
<evidence type="ECO:0000256" key="5">
    <source>
        <dbReference type="ARBA" id="ARBA00022989"/>
    </source>
</evidence>
<evidence type="ECO:0000256" key="7">
    <source>
        <dbReference type="SAM" id="Phobius"/>
    </source>
</evidence>
<evidence type="ECO:0000313" key="9">
    <source>
        <dbReference type="Proteomes" id="UP000256774"/>
    </source>
</evidence>
<keyword evidence="4 7" id="KW-0812">Transmembrane</keyword>
<proteinExistence type="inferred from homology"/>
<dbReference type="PANTHER" id="PTHR33567:SF3">
    <property type="entry name" value="CHROMATE ION TRANSPORTER (EUROFUNG)"/>
    <property type="match status" value="1"/>
</dbReference>
<dbReference type="RefSeq" id="WP_116208438.1">
    <property type="nucleotide sequence ID" value="NZ_QUNR01000003.1"/>
</dbReference>
<sequence length="406" mass="42532">MSTRRFAPTLGQIFSHFLWLGFTAFGGPIAHLAYFRASFVAQRRWLSDAQLTELIALCQFLPGPTSSQVGFAVGYHLGGWRGAALAWLGFTLPAALLMTLAALGIMAIDGFAPSLLTGLLAVTVAVVAQAIWAMAKQHCTSTGRLILMLVVAAACCVLSSAPATVTILVIAGVIGSLSFHTQAHSASTAMLRAPSHGVGLALLCVAVALLFSLPLLSALSPWWALSDSVYRAGALVFGGGHVVLPLLQAELVDPGWLSLEHFYAGYGLAQAVPGPLFSLAAFIGASVPALNAPLLGAALLLVMVFLPGLLLVMGLLPFWRHWQRQPRARAAVIGLNAAVVGLLAATWLVSIVPYALVDWRSAALSLAAGLLLLWAKWPIGRVVLLTTSVGVLSSHATIAFLQQLSA</sequence>
<feature type="transmembrane region" description="Helical" evidence="7">
    <location>
        <begin position="331"/>
        <end position="353"/>
    </location>
</feature>
<protein>
    <submittedName>
        <fullName evidence="8">Chromate transporter</fullName>
    </submittedName>
</protein>
<feature type="transmembrane region" description="Helical" evidence="7">
    <location>
        <begin position="85"/>
        <end position="108"/>
    </location>
</feature>
<comment type="subcellular location">
    <subcellularLocation>
        <location evidence="1">Cell membrane</location>
        <topology evidence="1">Multi-pass membrane protein</topology>
    </subcellularLocation>
</comment>
<feature type="transmembrane region" description="Helical" evidence="7">
    <location>
        <begin position="359"/>
        <end position="375"/>
    </location>
</feature>
<evidence type="ECO:0000313" key="8">
    <source>
        <dbReference type="EMBL" id="REH37834.1"/>
    </source>
</evidence>
<feature type="transmembrane region" description="Helical" evidence="7">
    <location>
        <begin position="294"/>
        <end position="319"/>
    </location>
</feature>